<feature type="region of interest" description="Disordered" evidence="1">
    <location>
        <begin position="112"/>
        <end position="133"/>
    </location>
</feature>
<dbReference type="KEGG" id="fya:KMW28_27330"/>
<evidence type="ECO:0000256" key="1">
    <source>
        <dbReference type="SAM" id="MobiDB-lite"/>
    </source>
</evidence>
<keyword evidence="3" id="KW-1185">Reference proteome</keyword>
<evidence type="ECO:0000313" key="3">
    <source>
        <dbReference type="Proteomes" id="UP000678679"/>
    </source>
</evidence>
<feature type="compositionally biased region" description="Low complexity" evidence="1">
    <location>
        <begin position="162"/>
        <end position="174"/>
    </location>
</feature>
<proteinExistence type="predicted"/>
<reference evidence="2 3" key="1">
    <citation type="submission" date="2021-05" db="EMBL/GenBank/DDBJ databases">
        <title>Comparative genomic studies on the polysaccharide-degrading batcterial strains of the Flammeovirga genus.</title>
        <authorList>
            <person name="Zewei F."/>
            <person name="Zheng Z."/>
            <person name="Yu L."/>
            <person name="Ruyue G."/>
            <person name="Yanhong M."/>
            <person name="Yuanyuan C."/>
            <person name="Jingyan G."/>
            <person name="Wenjun H."/>
        </authorList>
    </citation>
    <scope>NUCLEOTIDE SEQUENCE [LARGE SCALE GENOMIC DNA]</scope>
    <source>
        <strain evidence="2 3">NBRC:100898</strain>
    </source>
</reference>
<dbReference type="AlphaFoldDB" id="A0AAX1NAL5"/>
<gene>
    <name evidence="2" type="ORF">KMW28_27330</name>
</gene>
<dbReference type="EMBL" id="CP076133">
    <property type="protein sequence ID" value="QWG04614.1"/>
    <property type="molecule type" value="Genomic_DNA"/>
</dbReference>
<dbReference type="Proteomes" id="UP000678679">
    <property type="component" value="Chromosome 2"/>
</dbReference>
<organism evidence="2 3">
    <name type="scientific">Flammeovirga yaeyamensis</name>
    <dbReference type="NCBI Taxonomy" id="367791"/>
    <lineage>
        <taxon>Bacteria</taxon>
        <taxon>Pseudomonadati</taxon>
        <taxon>Bacteroidota</taxon>
        <taxon>Cytophagia</taxon>
        <taxon>Cytophagales</taxon>
        <taxon>Flammeovirgaceae</taxon>
        <taxon>Flammeovirga</taxon>
    </lineage>
</organism>
<accession>A0AAX1NAL5</accession>
<protein>
    <submittedName>
        <fullName evidence="2">Uncharacterized protein</fullName>
    </submittedName>
</protein>
<evidence type="ECO:0000313" key="2">
    <source>
        <dbReference type="EMBL" id="QWG04614.1"/>
    </source>
</evidence>
<sequence>MKQEVKLRAQLKSKYLNTFVINRQSVEVTYKALIIISQSADIRTGESMWNVQKLVKITKLKDPINVLIQKFSDMRCIVKAELVNDDKFVKVTFDRTCLDLVVDLEQGLEQFSVEAPSPTTADKDDRPVPPTPAETQATLAEYEASMKQHDTTFDSVNQPDVAAAPPTSPTPTTSNDWSALASEIDTPSEYQQPTSEFSELMLQIDKVLAKTTQGAWFDLDITLSNDNAGEVTTGITTTTFKAEFVEDDISVSAVDSRGNIYQLTKDPSYKIQRTMVGNGVSMISNLPGLAQRQSITYNGFIRQLLFGEQLFATLLNAFTRGQLDFIPEDCTQYNPAYFNALSQHIINNKKKLATVTTSAKFESGNIIFES</sequence>
<dbReference type="RefSeq" id="WP_169665506.1">
    <property type="nucleotide sequence ID" value="NZ_CP076133.1"/>
</dbReference>
<name>A0AAX1NAL5_9BACT</name>
<feature type="region of interest" description="Disordered" evidence="1">
    <location>
        <begin position="156"/>
        <end position="177"/>
    </location>
</feature>